<feature type="domain" description="Glycosyl-hydrolase 97 C-terminal oligomerisation" evidence="6">
    <location>
        <begin position="653"/>
        <end position="754"/>
    </location>
</feature>
<dbReference type="EMBL" id="FOXS01000001">
    <property type="protein sequence ID" value="SFP85585.1"/>
    <property type="molecule type" value="Genomic_DNA"/>
</dbReference>
<proteinExistence type="predicted"/>
<reference evidence="8" key="1">
    <citation type="submission" date="2016-10" db="EMBL/GenBank/DDBJ databases">
        <authorList>
            <person name="Varghese N."/>
            <person name="Submissions S."/>
        </authorList>
    </citation>
    <scope>NUCLEOTIDE SEQUENCE [LARGE SCALE GENOMIC DNA]</scope>
    <source>
        <strain evidence="8">OR362-8,ATCC BAA-1266,JCM 13504</strain>
    </source>
</reference>
<keyword evidence="7" id="KW-0378">Hydrolase</keyword>
<feature type="domain" description="Glycosyl-hydrolase 97 catalytic" evidence="4">
    <location>
        <begin position="359"/>
        <end position="555"/>
    </location>
</feature>
<gene>
    <name evidence="7" type="ORF">SAMN04515668_0573</name>
</gene>
<dbReference type="Pfam" id="PF14509">
    <property type="entry name" value="GH97_C"/>
    <property type="match status" value="1"/>
</dbReference>
<dbReference type="Pfam" id="PF14508">
    <property type="entry name" value="GH97_N"/>
    <property type="match status" value="1"/>
</dbReference>
<dbReference type="InterPro" id="IPR029483">
    <property type="entry name" value="GH97_C"/>
</dbReference>
<keyword evidence="8" id="KW-1185">Reference proteome</keyword>
<dbReference type="Proteomes" id="UP000199029">
    <property type="component" value="Unassembled WGS sequence"/>
</dbReference>
<evidence type="ECO:0000313" key="8">
    <source>
        <dbReference type="Proteomes" id="UP000199029"/>
    </source>
</evidence>
<dbReference type="GO" id="GO:0016787">
    <property type="term" value="F:hydrolase activity"/>
    <property type="evidence" value="ECO:0007669"/>
    <property type="project" value="UniProtKB-KW"/>
</dbReference>
<evidence type="ECO:0000259" key="4">
    <source>
        <dbReference type="Pfam" id="PF10566"/>
    </source>
</evidence>
<feature type="domain" description="Glycosyl-hydrolase 97 N-terminal" evidence="5">
    <location>
        <begin position="85"/>
        <end position="341"/>
    </location>
</feature>
<organism evidence="7 8">
    <name type="scientific">Hymenobacter arizonensis</name>
    <name type="common">Siccationidurans arizonensis</name>
    <dbReference type="NCBI Taxonomy" id="1227077"/>
    <lineage>
        <taxon>Bacteria</taxon>
        <taxon>Pseudomonadati</taxon>
        <taxon>Bacteroidota</taxon>
        <taxon>Cytophagia</taxon>
        <taxon>Cytophagales</taxon>
        <taxon>Hymenobacteraceae</taxon>
        <taxon>Hymenobacter</taxon>
    </lineage>
</organism>
<comment type="subunit">
    <text evidence="2">Monomer.</text>
</comment>
<name>A0A1I5TRB6_HYMAR</name>
<dbReference type="InterPro" id="IPR014718">
    <property type="entry name" value="GH-type_carb-bd"/>
</dbReference>
<dbReference type="InterPro" id="IPR019563">
    <property type="entry name" value="GH97_catalytic"/>
</dbReference>
<evidence type="ECO:0000256" key="1">
    <source>
        <dbReference type="ARBA" id="ARBA00001913"/>
    </source>
</evidence>
<dbReference type="InterPro" id="IPR029486">
    <property type="entry name" value="GH97_N"/>
</dbReference>
<dbReference type="Gene3D" id="3.20.20.70">
    <property type="entry name" value="Aldolase class I"/>
    <property type="match status" value="1"/>
</dbReference>
<dbReference type="AlphaFoldDB" id="A0A1I5TRB6"/>
<dbReference type="Gene3D" id="2.70.98.10">
    <property type="match status" value="1"/>
</dbReference>
<dbReference type="SUPFAM" id="SSF51445">
    <property type="entry name" value="(Trans)glycosidases"/>
    <property type="match status" value="1"/>
</dbReference>
<dbReference type="PANTHER" id="PTHR35803:SF1">
    <property type="entry name" value="GLUCAN 1,4-ALPHA-GLUCOSIDASE SUSB"/>
    <property type="match status" value="1"/>
</dbReference>
<dbReference type="STRING" id="1227077.SAMN04515668_0573"/>
<keyword evidence="3" id="KW-0106">Calcium</keyword>
<evidence type="ECO:0000313" key="7">
    <source>
        <dbReference type="EMBL" id="SFP85585.1"/>
    </source>
</evidence>
<evidence type="ECO:0000259" key="6">
    <source>
        <dbReference type="Pfam" id="PF14509"/>
    </source>
</evidence>
<evidence type="ECO:0000256" key="3">
    <source>
        <dbReference type="ARBA" id="ARBA00022837"/>
    </source>
</evidence>
<dbReference type="InterPro" id="IPR017853">
    <property type="entry name" value="GH"/>
</dbReference>
<comment type="cofactor">
    <cofactor evidence="1">
        <name>Ca(2+)</name>
        <dbReference type="ChEBI" id="CHEBI:29108"/>
    </cofactor>
</comment>
<accession>A0A1I5TRB6</accession>
<evidence type="ECO:0000259" key="5">
    <source>
        <dbReference type="Pfam" id="PF14508"/>
    </source>
</evidence>
<dbReference type="PANTHER" id="PTHR35803">
    <property type="entry name" value="GLUCAN 1,4-ALPHA-GLUCOSIDASE SUSB-RELATED"/>
    <property type="match status" value="1"/>
</dbReference>
<dbReference type="InterPro" id="IPR013785">
    <property type="entry name" value="Aldolase_TIM"/>
</dbReference>
<protein>
    <submittedName>
        <fullName evidence="7">Glycosyl-hydrolase 97 C-terminal, oligomerisation</fullName>
    </submittedName>
</protein>
<dbReference type="GO" id="GO:0030246">
    <property type="term" value="F:carbohydrate binding"/>
    <property type="evidence" value="ECO:0007669"/>
    <property type="project" value="InterPro"/>
</dbReference>
<sequence>MEAAIIANIGFRQPLRHHAFFSKIPPMLPRLLPLFRFPFLPSKALIQSSPLPTHGINFLLVLLLLAAGYGAWAQAPTALTARLDKVSLTFALGPTGQPTYSITYGGKPAINPSRLGVAFADGQGFDGPLTVVSSETKDVDETWQPVWGEVKNIRNHYQQLTVHLRQPTPNGRLLDVVFRVFADGVGFRYEFPRQPNLAYFTVQDEQTEFNLPANHKAFWIPGDYDSNEYAYTTSRVSEVNTTPIEAIQLKAAPLRIQTPLMLKSDDGLYLNIHEAALVNYPALMLDVNPQTFGLRSHLVPGATGAKAYLQTPEHTPWRTVVVADNAPAILASKLILNLNEPSTIAETGWIQPQKFVGVWWEMHVNKASWNYSDASNLKLRGTDWAALKPNGRHGANTANVKRYIDFAAQHGLQSVLVEGWNVGWEDWAGNWKEEVFDFVTPYPDFDVQELQRYAASKNVKLMMHHETSASVTNYERRMDAAYRFMKQYGYDAAKTGYVGRIVPRGEHHDGQWMVNHYVHVADQMAQNQLMVDMHESVRPTGLHRTYPNWLANEAARGNEFNAWSTGNPPEHETILPFTRLMGGPMDYTPGIFQIKLESWNPAQNKGRQVHTTLAKQLALYVTMYSPLQMAADLPEAYEQRLDAFQFIKDVPVDWDDTRILAAEPGDYLTIARKAKGKDEWYLGAITDEQARRQPVQLDFLTPGTRYAATIYADGKGADWEKNPTAYQIRKVTVTSKSALQLQLAAGGGAAVSFKPLKK</sequence>
<evidence type="ECO:0000256" key="2">
    <source>
        <dbReference type="ARBA" id="ARBA00011245"/>
    </source>
</evidence>
<dbReference type="Pfam" id="PF10566">
    <property type="entry name" value="Glyco_hydro_97"/>
    <property type="match status" value="1"/>
</dbReference>
<dbReference type="InterPro" id="IPR052720">
    <property type="entry name" value="Glycosyl_hydrolase_97"/>
</dbReference>